<evidence type="ECO:0000256" key="6">
    <source>
        <dbReference type="PIRSR" id="PIRSR604808-2"/>
    </source>
</evidence>
<dbReference type="EC" id="3.1.11.2" evidence="9"/>
<dbReference type="GO" id="GO:0008311">
    <property type="term" value="F:double-stranded DNA 3'-5' DNA exonuclease activity"/>
    <property type="evidence" value="ECO:0007669"/>
    <property type="project" value="UniProtKB-EC"/>
</dbReference>
<name>A0A4Z0WJI8_9GAMM</name>
<feature type="binding site" evidence="6">
    <location>
        <position position="34"/>
    </location>
    <ligand>
        <name>Mg(2+)</name>
        <dbReference type="ChEBI" id="CHEBI:18420"/>
        <label>1</label>
    </ligand>
</feature>
<dbReference type="CDD" id="cd09086">
    <property type="entry name" value="ExoIII-like_AP-endo"/>
    <property type="match status" value="1"/>
</dbReference>
<dbReference type="AlphaFoldDB" id="A0A4Z0WJI8"/>
<evidence type="ECO:0000313" key="9">
    <source>
        <dbReference type="EMBL" id="TGG95683.1"/>
    </source>
</evidence>
<dbReference type="EMBL" id="SRMF01000001">
    <property type="protein sequence ID" value="TGG95683.1"/>
    <property type="molecule type" value="Genomic_DNA"/>
</dbReference>
<dbReference type="GO" id="GO:0046872">
    <property type="term" value="F:metal ion binding"/>
    <property type="evidence" value="ECO:0007669"/>
    <property type="project" value="UniProtKB-KW"/>
</dbReference>
<dbReference type="PANTHER" id="PTHR43250">
    <property type="entry name" value="EXODEOXYRIBONUCLEASE III"/>
    <property type="match status" value="1"/>
</dbReference>
<keyword evidence="10" id="KW-1185">Reference proteome</keyword>
<feature type="binding site" evidence="6">
    <location>
        <position position="261"/>
    </location>
    <ligand>
        <name>Mg(2+)</name>
        <dbReference type="ChEBI" id="CHEBI:18420"/>
        <label>1</label>
    </ligand>
</feature>
<feature type="active site" evidence="5">
    <location>
        <position position="110"/>
    </location>
</feature>
<feature type="site" description="Transition state stabilizer" evidence="7">
    <location>
        <position position="154"/>
    </location>
</feature>
<evidence type="ECO:0000256" key="7">
    <source>
        <dbReference type="PIRSR" id="PIRSR604808-3"/>
    </source>
</evidence>
<dbReference type="InterPro" id="IPR020847">
    <property type="entry name" value="AP_endonuclease_F1_BS"/>
</dbReference>
<protein>
    <submittedName>
        <fullName evidence="9">Exodeoxyribonuclease III</fullName>
        <ecNumber evidence="9">3.1.11.2</ecNumber>
    </submittedName>
</protein>
<organism evidence="9 10">
    <name type="scientific">Natronospirillum operosum</name>
    <dbReference type="NCBI Taxonomy" id="2759953"/>
    <lineage>
        <taxon>Bacteria</taxon>
        <taxon>Pseudomonadati</taxon>
        <taxon>Pseudomonadota</taxon>
        <taxon>Gammaproteobacteria</taxon>
        <taxon>Oceanospirillales</taxon>
        <taxon>Natronospirillaceae</taxon>
        <taxon>Natronospirillum</taxon>
    </lineage>
</organism>
<dbReference type="NCBIfam" id="TIGR00633">
    <property type="entry name" value="xth"/>
    <property type="match status" value="1"/>
</dbReference>
<gene>
    <name evidence="9" type="primary">xthA</name>
    <name evidence="9" type="ORF">E4656_04535</name>
</gene>
<accession>A0A4Z0WJI8</accession>
<dbReference type="InterPro" id="IPR004808">
    <property type="entry name" value="AP_endonuc_1"/>
</dbReference>
<evidence type="ECO:0000256" key="5">
    <source>
        <dbReference type="PIRSR" id="PIRSR604808-1"/>
    </source>
</evidence>
<dbReference type="GO" id="GO:0006281">
    <property type="term" value="P:DNA repair"/>
    <property type="evidence" value="ECO:0007669"/>
    <property type="project" value="InterPro"/>
</dbReference>
<evidence type="ECO:0000313" key="10">
    <source>
        <dbReference type="Proteomes" id="UP000297475"/>
    </source>
</evidence>
<dbReference type="PANTHER" id="PTHR43250:SF2">
    <property type="entry name" value="EXODEOXYRIBONUCLEASE III"/>
    <property type="match status" value="1"/>
</dbReference>
<dbReference type="InterPro" id="IPR005135">
    <property type="entry name" value="Endo/exonuclease/phosphatase"/>
</dbReference>
<keyword evidence="2 6" id="KW-0479">Metal-binding</keyword>
<dbReference type="PROSITE" id="PS51435">
    <property type="entry name" value="AP_NUCLEASE_F1_4"/>
    <property type="match status" value="1"/>
</dbReference>
<evidence type="ECO:0000259" key="8">
    <source>
        <dbReference type="Pfam" id="PF03372"/>
    </source>
</evidence>
<sequence length="271" mass="31452">MRIISFNINGIRARLHQLEAITQRLQPDILCLQEIKVHDDQFPLAAVEALGYQVFHNGQKGHYGVATLFRQDAELVARRFPAEAEDAQRRLLISRHPTPGGQQLTVINGYFPQGENRNHPDKFPLKVAFYDNLQLWLDTHHSPQDPIVILGDFNVAPEDTDIGIGDHNARRWLREGKCAFLPEERVWIERLKNWGLQDSFRLHHPQRNDRLSWFDYRSRGFEDDPKRGLRIDYLLVTSPLADACRAAEVDYETRSMEKPSDHAPVWADYEI</sequence>
<reference evidence="9 10" key="1">
    <citation type="submission" date="2019-04" db="EMBL/GenBank/DDBJ databases">
        <title>Natronospirillum operosus gen. nov., sp. nov., a haloalkaliphilic satellite isolated from decaying biomass of laboratory culture of cyanobacterium Geitlerinema sp. and proposal of Natronospirillaceae fam. nov. and Saccharospirillaceae fam. nov.</title>
        <authorList>
            <person name="Kevbrin V."/>
            <person name="Boltyanskaya Y."/>
            <person name="Koziaeva V."/>
            <person name="Grouzdev D.S."/>
            <person name="Park M."/>
            <person name="Cho J."/>
        </authorList>
    </citation>
    <scope>NUCLEOTIDE SEQUENCE [LARGE SCALE GENOMIC DNA]</scope>
    <source>
        <strain evidence="9 10">G-116</strain>
    </source>
</reference>
<dbReference type="Gene3D" id="3.60.10.10">
    <property type="entry name" value="Endonuclease/exonuclease/phosphatase"/>
    <property type="match status" value="1"/>
</dbReference>
<evidence type="ECO:0000256" key="4">
    <source>
        <dbReference type="ARBA" id="ARBA00022842"/>
    </source>
</evidence>
<feature type="binding site" evidence="6">
    <location>
        <position position="262"/>
    </location>
    <ligand>
        <name>Mg(2+)</name>
        <dbReference type="ChEBI" id="CHEBI:18420"/>
        <label>1</label>
    </ligand>
</feature>
<dbReference type="Proteomes" id="UP000297475">
    <property type="component" value="Unassembled WGS sequence"/>
</dbReference>
<dbReference type="RefSeq" id="WP_135481548.1">
    <property type="nucleotide sequence ID" value="NZ_SRMF01000001.1"/>
</dbReference>
<dbReference type="OrthoDB" id="9803914at2"/>
<dbReference type="SUPFAM" id="SSF56219">
    <property type="entry name" value="DNase I-like"/>
    <property type="match status" value="1"/>
</dbReference>
<feature type="site" description="Important for catalytic activity" evidence="7">
    <location>
        <position position="232"/>
    </location>
</feature>
<evidence type="ECO:0000256" key="1">
    <source>
        <dbReference type="ARBA" id="ARBA00007092"/>
    </source>
</evidence>
<comment type="cofactor">
    <cofactor evidence="6">
        <name>Mg(2+)</name>
        <dbReference type="ChEBI" id="CHEBI:18420"/>
    </cofactor>
    <cofactor evidence="6">
        <name>Mn(2+)</name>
        <dbReference type="ChEBI" id="CHEBI:29035"/>
    </cofactor>
    <text evidence="6">Probably binds two magnesium or manganese ions per subunit.</text>
</comment>
<feature type="active site" description="Proton donor/acceptor" evidence="5">
    <location>
        <position position="152"/>
    </location>
</feature>
<dbReference type="NCBIfam" id="NF008733">
    <property type="entry name" value="PRK11756.1"/>
    <property type="match status" value="1"/>
</dbReference>
<dbReference type="PROSITE" id="PS00726">
    <property type="entry name" value="AP_NUCLEASE_F1_1"/>
    <property type="match status" value="1"/>
</dbReference>
<keyword evidence="6" id="KW-0464">Manganese</keyword>
<feature type="binding site" evidence="6">
    <location>
        <position position="152"/>
    </location>
    <ligand>
        <name>Mg(2+)</name>
        <dbReference type="ChEBI" id="CHEBI:18420"/>
        <label>1</label>
    </ligand>
</feature>
<dbReference type="InterPro" id="IPR036691">
    <property type="entry name" value="Endo/exonu/phosph_ase_sf"/>
</dbReference>
<feature type="binding site" evidence="6">
    <location>
        <position position="154"/>
    </location>
    <ligand>
        <name>Mg(2+)</name>
        <dbReference type="ChEBI" id="CHEBI:18420"/>
        <label>1</label>
    </ligand>
</feature>
<evidence type="ECO:0000256" key="3">
    <source>
        <dbReference type="ARBA" id="ARBA00022801"/>
    </source>
</evidence>
<dbReference type="Pfam" id="PF03372">
    <property type="entry name" value="Exo_endo_phos"/>
    <property type="match status" value="1"/>
</dbReference>
<proteinExistence type="inferred from homology"/>
<comment type="caution">
    <text evidence="9">The sequence shown here is derived from an EMBL/GenBank/DDBJ whole genome shotgun (WGS) entry which is preliminary data.</text>
</comment>
<feature type="active site" description="Proton acceptor" evidence="5">
    <location>
        <position position="262"/>
    </location>
</feature>
<keyword evidence="3 9" id="KW-0378">Hydrolase</keyword>
<keyword evidence="4 6" id="KW-0460">Magnesium</keyword>
<dbReference type="GO" id="GO:0004519">
    <property type="term" value="F:endonuclease activity"/>
    <property type="evidence" value="ECO:0007669"/>
    <property type="project" value="InterPro"/>
</dbReference>
<evidence type="ECO:0000256" key="2">
    <source>
        <dbReference type="ARBA" id="ARBA00022723"/>
    </source>
</evidence>
<dbReference type="InterPro" id="IPR037493">
    <property type="entry name" value="ExoIII-like"/>
</dbReference>
<feature type="binding site" evidence="6">
    <location>
        <position position="7"/>
    </location>
    <ligand>
        <name>Mg(2+)</name>
        <dbReference type="ChEBI" id="CHEBI:18420"/>
        <label>1</label>
    </ligand>
</feature>
<dbReference type="GO" id="GO:0003677">
    <property type="term" value="F:DNA binding"/>
    <property type="evidence" value="ECO:0007669"/>
    <property type="project" value="InterPro"/>
</dbReference>
<dbReference type="NCBIfam" id="TIGR00195">
    <property type="entry name" value="exoDNase_III"/>
    <property type="match status" value="1"/>
</dbReference>
<feature type="site" description="Interaction with DNA substrate" evidence="7">
    <location>
        <position position="262"/>
    </location>
</feature>
<feature type="domain" description="Endonuclease/exonuclease/phosphatase" evidence="8">
    <location>
        <begin position="4"/>
        <end position="262"/>
    </location>
</feature>
<comment type="similarity">
    <text evidence="1">Belongs to the DNA repair enzymes AP/ExoA family.</text>
</comment>